<organism evidence="1 2">
    <name type="scientific">Nitratireductor indicus C115</name>
    <dbReference type="NCBI Taxonomy" id="1231190"/>
    <lineage>
        <taxon>Bacteria</taxon>
        <taxon>Pseudomonadati</taxon>
        <taxon>Pseudomonadota</taxon>
        <taxon>Alphaproteobacteria</taxon>
        <taxon>Hyphomicrobiales</taxon>
        <taxon>Phyllobacteriaceae</taxon>
        <taxon>Nitratireductor</taxon>
    </lineage>
</organism>
<gene>
    <name evidence="1" type="ORF">NA8A_00725</name>
</gene>
<reference evidence="1 2" key="1">
    <citation type="journal article" date="2012" name="J. Bacteriol.">
        <title>Genome Sequence of Nitratireductor indicus Type Strain C115.</title>
        <authorList>
            <person name="Lai Q."/>
            <person name="Li G."/>
            <person name="Yu Z."/>
            <person name="Shao Z."/>
        </authorList>
    </citation>
    <scope>NUCLEOTIDE SEQUENCE [LARGE SCALE GENOMIC DNA]</scope>
    <source>
        <strain evidence="1 2">C115</strain>
    </source>
</reference>
<name>K2PAR1_9HYPH</name>
<proteinExistence type="predicted"/>
<evidence type="ECO:0000313" key="2">
    <source>
        <dbReference type="Proteomes" id="UP000007374"/>
    </source>
</evidence>
<dbReference type="Proteomes" id="UP000007374">
    <property type="component" value="Unassembled WGS sequence"/>
</dbReference>
<dbReference type="Pfam" id="PF11390">
    <property type="entry name" value="FdsD"/>
    <property type="match status" value="1"/>
</dbReference>
<dbReference type="STRING" id="721133.SAMN05216176_102144"/>
<evidence type="ECO:0000313" key="1">
    <source>
        <dbReference type="EMBL" id="EKF44221.1"/>
    </source>
</evidence>
<dbReference type="PATRIC" id="fig|1231190.3.peg.153"/>
<protein>
    <submittedName>
        <fullName evidence="1">NAD-dependent formate dehydrogenase subunit delta protein</fullName>
    </submittedName>
</protein>
<dbReference type="AlphaFoldDB" id="K2PAR1"/>
<accession>K2PAR1</accession>
<dbReference type="OrthoDB" id="7409377at2"/>
<keyword evidence="2" id="KW-1185">Reference proteome</keyword>
<sequence>MSHEKQFISAGERLVYMANQIAGFFASQPESEQVEGIANHINQFWEPRMRTQLFEIVDAGGKGLSPLVLKAARHIRRPEAA</sequence>
<dbReference type="EMBL" id="AMSI01000001">
    <property type="protein sequence ID" value="EKF44221.1"/>
    <property type="molecule type" value="Genomic_DNA"/>
</dbReference>
<comment type="caution">
    <text evidence="1">The sequence shown here is derived from an EMBL/GenBank/DDBJ whole genome shotgun (WGS) entry which is preliminary data.</text>
</comment>
<dbReference type="eggNOG" id="ENOG5032Z86">
    <property type="taxonomic scope" value="Bacteria"/>
</dbReference>
<dbReference type="RefSeq" id="WP_009449299.1">
    <property type="nucleotide sequence ID" value="NZ_AMSI01000001.1"/>
</dbReference>
<dbReference type="InterPro" id="IPR021074">
    <property type="entry name" value="Formate_DH_dsu"/>
</dbReference>